<feature type="compositionally biased region" description="Low complexity" evidence="2">
    <location>
        <begin position="108"/>
        <end position="123"/>
    </location>
</feature>
<evidence type="ECO:0000313" key="4">
    <source>
        <dbReference type="Proteomes" id="UP000507470"/>
    </source>
</evidence>
<feature type="region of interest" description="Disordered" evidence="2">
    <location>
        <begin position="108"/>
        <end position="130"/>
    </location>
</feature>
<dbReference type="OrthoDB" id="9900437at2759"/>
<name>A0A6J8AFR4_MYTCO</name>
<keyword evidence="1" id="KW-0175">Coiled coil</keyword>
<feature type="compositionally biased region" description="Low complexity" evidence="2">
    <location>
        <begin position="324"/>
        <end position="345"/>
    </location>
</feature>
<dbReference type="AlphaFoldDB" id="A0A6J8AFR4"/>
<accession>A0A6J8AFR4</accession>
<evidence type="ECO:0000313" key="3">
    <source>
        <dbReference type="EMBL" id="CAC5366322.1"/>
    </source>
</evidence>
<dbReference type="EMBL" id="CACVKT020001229">
    <property type="protein sequence ID" value="CAC5366322.1"/>
    <property type="molecule type" value="Genomic_DNA"/>
</dbReference>
<organism evidence="3 4">
    <name type="scientific">Mytilus coruscus</name>
    <name type="common">Sea mussel</name>
    <dbReference type="NCBI Taxonomy" id="42192"/>
    <lineage>
        <taxon>Eukaryota</taxon>
        <taxon>Metazoa</taxon>
        <taxon>Spiralia</taxon>
        <taxon>Lophotrochozoa</taxon>
        <taxon>Mollusca</taxon>
        <taxon>Bivalvia</taxon>
        <taxon>Autobranchia</taxon>
        <taxon>Pteriomorphia</taxon>
        <taxon>Mytilida</taxon>
        <taxon>Mytiloidea</taxon>
        <taxon>Mytilidae</taxon>
        <taxon>Mytilinae</taxon>
        <taxon>Mytilus</taxon>
    </lineage>
</organism>
<reference evidence="3 4" key="1">
    <citation type="submission" date="2020-06" db="EMBL/GenBank/DDBJ databases">
        <authorList>
            <person name="Li R."/>
            <person name="Bekaert M."/>
        </authorList>
    </citation>
    <scope>NUCLEOTIDE SEQUENCE [LARGE SCALE GENOMIC DNA]</scope>
    <source>
        <strain evidence="4">wild</strain>
    </source>
</reference>
<feature type="region of interest" description="Disordered" evidence="2">
    <location>
        <begin position="323"/>
        <end position="345"/>
    </location>
</feature>
<dbReference type="Proteomes" id="UP000507470">
    <property type="component" value="Unassembled WGS sequence"/>
</dbReference>
<proteinExistence type="predicted"/>
<evidence type="ECO:0000256" key="2">
    <source>
        <dbReference type="SAM" id="MobiDB-lite"/>
    </source>
</evidence>
<sequence length="345" mass="38543">MDSAYYTRISSNNNNLQLKIVLNLNTTQGNNRCTEIQILLVVGNTKKKLAENKRESRWTGVGPPPNAVSPVEEKVAGIIGKTPINGIEGGIDTCENAAFEKQVGCTSLPSSEKSKRLSSSSSSIKQAFPTGDMPSLSKVAKLNIPTKKFQTENETLRLIEIENERLKVEKERLQIEKSRYEVEQERYKLKMQKLEIEREKLVMEKGRQLSIMAAGPVDNRNMQYDNLSESRNTLNYSTLNRTSTDMDDQQKQKDIETEEKIQALSYKHIRTQIIRIEYLYQGNAIGPVEEKVAGIIGKTPINGIEGGIDTCENAAFEEQVGCTSLPSSEKSKRLSSSSSSIEQGM</sequence>
<feature type="coiled-coil region" evidence="1">
    <location>
        <begin position="156"/>
        <end position="204"/>
    </location>
</feature>
<protein>
    <submittedName>
        <fullName evidence="3">Uncharacterized protein</fullName>
    </submittedName>
</protein>
<gene>
    <name evidence="3" type="ORF">MCOR_6668</name>
</gene>
<keyword evidence="4" id="KW-1185">Reference proteome</keyword>
<evidence type="ECO:0000256" key="1">
    <source>
        <dbReference type="SAM" id="Coils"/>
    </source>
</evidence>